<proteinExistence type="inferred from homology"/>
<comment type="caution">
    <text evidence="5">The sequence shown here is derived from an EMBL/GenBank/DDBJ whole genome shotgun (WGS) entry which is preliminary data.</text>
</comment>
<dbReference type="Proteomes" id="UP000249619">
    <property type="component" value="Unassembled WGS sequence"/>
</dbReference>
<dbReference type="STRING" id="183478.A0A364N516"/>
<dbReference type="PANTHER" id="PTHR10545">
    <property type="entry name" value="DIAMINE N-ACETYLTRANSFERASE"/>
    <property type="match status" value="1"/>
</dbReference>
<evidence type="ECO:0000313" key="5">
    <source>
        <dbReference type="EMBL" id="RAR11772.1"/>
    </source>
</evidence>
<dbReference type="CDD" id="cd20273">
    <property type="entry name" value="Complex1_LYR_unchar"/>
    <property type="match status" value="1"/>
</dbReference>
<dbReference type="FunFam" id="3.40.630.30:FF:000064">
    <property type="entry name" value="GNAT family acetyltransferase"/>
    <property type="match status" value="1"/>
</dbReference>
<feature type="domain" description="N-acetyltransferase" evidence="4">
    <location>
        <begin position="516"/>
        <end position="685"/>
    </location>
</feature>
<dbReference type="CDD" id="cd04301">
    <property type="entry name" value="NAT_SF"/>
    <property type="match status" value="1"/>
</dbReference>
<comment type="similarity">
    <text evidence="1">Belongs to the acetyltransferase family.</text>
</comment>
<evidence type="ECO:0000256" key="2">
    <source>
        <dbReference type="ARBA" id="ARBA00022679"/>
    </source>
</evidence>
<dbReference type="InterPro" id="IPR016181">
    <property type="entry name" value="Acyl_CoA_acyltransferase"/>
</dbReference>
<dbReference type="InterPro" id="IPR046896">
    <property type="entry name" value="Cup1-like_N"/>
</dbReference>
<sequence length="686" mass="78469">MRRRAWLSVCGWAGSELAVVVERVEIRVQRVVGCAHSANHACPVFACPAQSPPAALTTHAPAQSQSRDFRMPPLHLLRALLREASYLPDATARTYFRRYIVARFKAYQPRQNAVASMHVRAVDRYRHRSFRRRQIAIINERTRPMLRKGQKGLNFLRRANQGEIPCLQKVLFFAYGRMGRRKYALLEHVLKPDPIMDGGATPSPNTNSPTPLQKLYHSNKRYLQFFDAPKASSKTHYTISISDRYSRLRAVLRSQHQKGISIHRELKGPVMKTPINNVWERPMPIKRARNNVGRWYAETMTRMLPPLPNDEWDKMHAMMVGEQHIGLVKRRARALDLRPEPATEHDIFSTTVDEAIALNKPSRADKPAGMQRPHAITPKFMRRLYTKVLMLCCKLDYDHKHKRWKATWGEPSKTIKPALYTAPTDQSLFAGVDDMGHIPKVPKKHSLDKSAHVQPRNAEGEYLRFPFFAEFLPQSNPIRKELDEWKRKRAVAAAAQAQKRKETGINYHDTMASSSATVRYARREVDPDVPTILSLICELADYEKSSSGVEATEESLTRTLAHYDPSTSTFSEGFARTTLLTDPDGTIAGMALWFYSYSTWTSEPGIYLEDLYVREKYRKKGYGKRLLKEVAKQVLKVGGKRLEWSCLDWNKPSLDFYESEAIGAKRKDTWVGLRVDGDALSKLANS</sequence>
<dbReference type="InterPro" id="IPR051016">
    <property type="entry name" value="Diverse_Substrate_AcTransf"/>
</dbReference>
<reference evidence="6" key="1">
    <citation type="submission" date="2018-05" db="EMBL/GenBank/DDBJ databases">
        <title>Draft genome sequence of Stemphylium lycopersici strain CIDEFI 213.</title>
        <authorList>
            <person name="Medina R."/>
            <person name="Franco M.E.E."/>
            <person name="Lucentini C.G."/>
            <person name="Saparrat M.C.N."/>
            <person name="Balatti P.A."/>
        </authorList>
    </citation>
    <scope>NUCLEOTIDE SEQUENCE [LARGE SCALE GENOMIC DNA]</scope>
    <source>
        <strain evidence="6">CIDEFI 213</strain>
    </source>
</reference>
<dbReference type="InterPro" id="IPR000182">
    <property type="entry name" value="GNAT_dom"/>
</dbReference>
<dbReference type="PROSITE" id="PS51186">
    <property type="entry name" value="GNAT"/>
    <property type="match status" value="1"/>
</dbReference>
<dbReference type="OrthoDB" id="5521299at2759"/>
<dbReference type="PANTHER" id="PTHR10545:SF29">
    <property type="entry name" value="GH14572P-RELATED"/>
    <property type="match status" value="1"/>
</dbReference>
<dbReference type="AlphaFoldDB" id="A0A364N516"/>
<name>A0A364N516_STELY</name>
<evidence type="ECO:0000256" key="1">
    <source>
        <dbReference type="ARBA" id="ARBA00008694"/>
    </source>
</evidence>
<evidence type="ECO:0000313" key="6">
    <source>
        <dbReference type="Proteomes" id="UP000249619"/>
    </source>
</evidence>
<evidence type="ECO:0000256" key="3">
    <source>
        <dbReference type="ARBA" id="ARBA00023315"/>
    </source>
</evidence>
<dbReference type="Pfam" id="PF00583">
    <property type="entry name" value="Acetyltransf_1"/>
    <property type="match status" value="1"/>
</dbReference>
<keyword evidence="6" id="KW-1185">Reference proteome</keyword>
<keyword evidence="3" id="KW-0012">Acyltransferase</keyword>
<evidence type="ECO:0000259" key="4">
    <source>
        <dbReference type="PROSITE" id="PS51186"/>
    </source>
</evidence>
<dbReference type="GO" id="GO:0008080">
    <property type="term" value="F:N-acetyltransferase activity"/>
    <property type="evidence" value="ECO:0007669"/>
    <property type="project" value="UniProtKB-ARBA"/>
</dbReference>
<dbReference type="Pfam" id="PF20263">
    <property type="entry name" value="LYRM2-like"/>
    <property type="match status" value="1"/>
</dbReference>
<dbReference type="SUPFAM" id="SSF55729">
    <property type="entry name" value="Acyl-CoA N-acyltransferases (Nat)"/>
    <property type="match status" value="1"/>
</dbReference>
<accession>A0A364N516</accession>
<organism evidence="5 6">
    <name type="scientific">Stemphylium lycopersici</name>
    <name type="common">Tomato gray leaf spot disease fungus</name>
    <name type="synonym">Thyrospora lycopersici</name>
    <dbReference type="NCBI Taxonomy" id="183478"/>
    <lineage>
        <taxon>Eukaryota</taxon>
        <taxon>Fungi</taxon>
        <taxon>Dikarya</taxon>
        <taxon>Ascomycota</taxon>
        <taxon>Pezizomycotina</taxon>
        <taxon>Dothideomycetes</taxon>
        <taxon>Pleosporomycetidae</taxon>
        <taxon>Pleosporales</taxon>
        <taxon>Pleosporineae</taxon>
        <taxon>Pleosporaceae</taxon>
        <taxon>Stemphylium</taxon>
    </lineage>
</organism>
<keyword evidence="2 5" id="KW-0808">Transferase</keyword>
<gene>
    <name evidence="5" type="ORF">DDE83_004369</name>
</gene>
<dbReference type="EMBL" id="QGDH01000054">
    <property type="protein sequence ID" value="RAR11772.1"/>
    <property type="molecule type" value="Genomic_DNA"/>
</dbReference>
<dbReference type="Gene3D" id="3.40.630.30">
    <property type="match status" value="1"/>
</dbReference>
<protein>
    <submittedName>
        <fullName evidence="5">Gcn5-related n-acetyltransferase</fullName>
    </submittedName>
</protein>